<dbReference type="SUPFAM" id="SSF52021">
    <property type="entry name" value="Carbamoyl phosphate synthetase, small subunit N-terminal domain"/>
    <property type="match status" value="1"/>
</dbReference>
<dbReference type="AlphaFoldDB" id="A0A7J6THB6"/>
<dbReference type="InterPro" id="IPR002474">
    <property type="entry name" value="CarbamoylP_synth_ssu_N"/>
</dbReference>
<reference evidence="3 4" key="1">
    <citation type="submission" date="2020-04" db="EMBL/GenBank/DDBJ databases">
        <title>Perkinsus olseni comparative genomics.</title>
        <authorList>
            <person name="Bogema D.R."/>
        </authorList>
    </citation>
    <scope>NUCLEOTIDE SEQUENCE [LARGE SCALE GENOMIC DNA]</scope>
    <source>
        <strain evidence="3">ATCC PRA-205</strain>
    </source>
</reference>
<dbReference type="Proteomes" id="UP000574390">
    <property type="component" value="Unassembled WGS sequence"/>
</dbReference>
<organism evidence="3 4">
    <name type="scientific">Perkinsus olseni</name>
    <name type="common">Perkinsus atlanticus</name>
    <dbReference type="NCBI Taxonomy" id="32597"/>
    <lineage>
        <taxon>Eukaryota</taxon>
        <taxon>Sar</taxon>
        <taxon>Alveolata</taxon>
        <taxon>Perkinsozoa</taxon>
        <taxon>Perkinsea</taxon>
        <taxon>Perkinsida</taxon>
        <taxon>Perkinsidae</taxon>
        <taxon>Perkinsus</taxon>
    </lineage>
</organism>
<evidence type="ECO:0000313" key="4">
    <source>
        <dbReference type="Proteomes" id="UP000574390"/>
    </source>
</evidence>
<sequence>MVAKPQRQDHSTTRIQRKGGYLDFYHRPVGGMPPSPAEHTTVMNNLTLPSPSSEGSSYVYPTDTGENELGELNCKPARLVLEDGTEFEGYSFGYHGSVAGELVFNTGM</sequence>
<dbReference type="InterPro" id="IPR036480">
    <property type="entry name" value="CarbP_synth_ssu_N_sf"/>
</dbReference>
<feature type="compositionally biased region" description="Polar residues" evidence="1">
    <location>
        <begin position="41"/>
        <end position="56"/>
    </location>
</feature>
<feature type="non-terminal residue" evidence="3">
    <location>
        <position position="1"/>
    </location>
</feature>
<dbReference type="EMBL" id="JABANM010007180">
    <property type="protein sequence ID" value="KAF4744689.1"/>
    <property type="molecule type" value="Genomic_DNA"/>
</dbReference>
<feature type="domain" description="Carbamoyl-phosphate synthase small subunit N-terminal" evidence="2">
    <location>
        <begin position="79"/>
        <end position="108"/>
    </location>
</feature>
<gene>
    <name evidence="3" type="ORF">FOZ62_013940</name>
</gene>
<comment type="caution">
    <text evidence="3">The sequence shown here is derived from an EMBL/GenBank/DDBJ whole genome shotgun (WGS) entry which is preliminary data.</text>
</comment>
<protein>
    <recommendedName>
        <fullName evidence="2">Carbamoyl-phosphate synthase small subunit N-terminal domain-containing protein</fullName>
    </recommendedName>
</protein>
<evidence type="ECO:0000256" key="1">
    <source>
        <dbReference type="SAM" id="MobiDB-lite"/>
    </source>
</evidence>
<dbReference type="Pfam" id="PF00988">
    <property type="entry name" value="CPSase_sm_chain"/>
    <property type="match status" value="1"/>
</dbReference>
<proteinExistence type="predicted"/>
<name>A0A7J6THB6_PEROL</name>
<dbReference type="Gene3D" id="3.50.30.20">
    <property type="entry name" value="Carbamoyl-phosphate synthase small subunit, N-terminal domain"/>
    <property type="match status" value="1"/>
</dbReference>
<evidence type="ECO:0000259" key="2">
    <source>
        <dbReference type="Pfam" id="PF00988"/>
    </source>
</evidence>
<evidence type="ECO:0000313" key="3">
    <source>
        <dbReference type="EMBL" id="KAF4744689.1"/>
    </source>
</evidence>
<accession>A0A7J6THB6</accession>
<feature type="region of interest" description="Disordered" evidence="1">
    <location>
        <begin position="32"/>
        <end position="64"/>
    </location>
</feature>